<dbReference type="InParanoid" id="A0A1D3D6S8"/>
<organism evidence="1 2">
    <name type="scientific">Cyclospora cayetanensis</name>
    <dbReference type="NCBI Taxonomy" id="88456"/>
    <lineage>
        <taxon>Eukaryota</taxon>
        <taxon>Sar</taxon>
        <taxon>Alveolata</taxon>
        <taxon>Apicomplexa</taxon>
        <taxon>Conoidasida</taxon>
        <taxon>Coccidia</taxon>
        <taxon>Eucoccidiorida</taxon>
        <taxon>Eimeriorina</taxon>
        <taxon>Eimeriidae</taxon>
        <taxon>Cyclospora</taxon>
    </lineage>
</organism>
<reference evidence="1 2" key="1">
    <citation type="journal article" date="2016" name="BMC Genomics">
        <title>Comparative genomics reveals Cyclospora cayetanensis possesses coccidia-like metabolism and invasion components but unique surface antigens.</title>
        <authorList>
            <person name="Liu S."/>
            <person name="Wang L."/>
            <person name="Zheng H."/>
            <person name="Xu Z."/>
            <person name="Roellig D.M."/>
            <person name="Li N."/>
            <person name="Frace M.A."/>
            <person name="Tang K."/>
            <person name="Arrowood M.J."/>
            <person name="Moss D.M."/>
            <person name="Zhang L."/>
            <person name="Feng Y."/>
            <person name="Xiao L."/>
        </authorList>
    </citation>
    <scope>NUCLEOTIDE SEQUENCE [LARGE SCALE GENOMIC DNA]</scope>
    <source>
        <strain evidence="1 2">CHN_HEN01</strain>
    </source>
</reference>
<proteinExistence type="predicted"/>
<gene>
    <name evidence="1" type="ORF">cyc_06072</name>
</gene>
<comment type="caution">
    <text evidence="1">The sequence shown here is derived from an EMBL/GenBank/DDBJ whole genome shotgun (WGS) entry which is preliminary data.</text>
</comment>
<accession>A0A1D3D6S8</accession>
<evidence type="ECO:0000313" key="2">
    <source>
        <dbReference type="Proteomes" id="UP000095192"/>
    </source>
</evidence>
<dbReference type="AlphaFoldDB" id="A0A1D3D6S8"/>
<keyword evidence="2" id="KW-1185">Reference proteome</keyword>
<dbReference type="EMBL" id="JROU02000480">
    <property type="protein sequence ID" value="OEH79137.1"/>
    <property type="molecule type" value="Genomic_DNA"/>
</dbReference>
<dbReference type="Proteomes" id="UP000095192">
    <property type="component" value="Unassembled WGS sequence"/>
</dbReference>
<protein>
    <submittedName>
        <fullName evidence="1">Kelch motif domain-containing protein</fullName>
    </submittedName>
</protein>
<dbReference type="VEuPathDB" id="ToxoDB:cyc_06072"/>
<evidence type="ECO:0000313" key="1">
    <source>
        <dbReference type="EMBL" id="OEH79137.1"/>
    </source>
</evidence>
<sequence>MCITIEFSNDGLLLVAGGDGSSGLCSFVEVADRSAAAALPREDCVSSRHDAWRIAGNLHQPRCKHATAIALAFGISTVPAAAPVGEECSIREQHVLLALRARFVVAAACGGTCMHDCTAVDTALGSRRGRSCVSGGGEGEGGMVERQRHQQQRIGNGRRLHCACLCKKALQHPLSAASCSLLFQETCWLQWADAIALATRA</sequence>
<name>A0A1D3D6S8_9EIME</name>